<dbReference type="AlphaFoldDB" id="A0A1J1INJ6"/>
<organism evidence="1 2">
    <name type="scientific">Clunio marinus</name>
    <dbReference type="NCBI Taxonomy" id="568069"/>
    <lineage>
        <taxon>Eukaryota</taxon>
        <taxon>Metazoa</taxon>
        <taxon>Ecdysozoa</taxon>
        <taxon>Arthropoda</taxon>
        <taxon>Hexapoda</taxon>
        <taxon>Insecta</taxon>
        <taxon>Pterygota</taxon>
        <taxon>Neoptera</taxon>
        <taxon>Endopterygota</taxon>
        <taxon>Diptera</taxon>
        <taxon>Nematocera</taxon>
        <taxon>Chironomoidea</taxon>
        <taxon>Chironomidae</taxon>
        <taxon>Clunio</taxon>
    </lineage>
</organism>
<sequence>MKDELVIKNCKIITLLHSPVCVITQLLKKCFGVFLSQLSFYRGSSVLENIEAMFCVSDNVMSLD</sequence>
<evidence type="ECO:0000313" key="1">
    <source>
        <dbReference type="EMBL" id="CRL00049.1"/>
    </source>
</evidence>
<dbReference type="Proteomes" id="UP000183832">
    <property type="component" value="Unassembled WGS sequence"/>
</dbReference>
<name>A0A1J1INJ6_9DIPT</name>
<accession>A0A1J1INJ6</accession>
<reference evidence="1 2" key="1">
    <citation type="submission" date="2015-04" db="EMBL/GenBank/DDBJ databases">
        <authorList>
            <person name="Syromyatnikov M.Y."/>
            <person name="Popov V.N."/>
        </authorList>
    </citation>
    <scope>NUCLEOTIDE SEQUENCE [LARGE SCALE GENOMIC DNA]</scope>
</reference>
<evidence type="ECO:0000313" key="2">
    <source>
        <dbReference type="Proteomes" id="UP000183832"/>
    </source>
</evidence>
<keyword evidence="2" id="KW-1185">Reference proteome</keyword>
<protein>
    <submittedName>
        <fullName evidence="1">CLUMA_CG013337, isoform A</fullName>
    </submittedName>
</protein>
<proteinExistence type="predicted"/>
<dbReference type="EMBL" id="CVRI01000054">
    <property type="protein sequence ID" value="CRL00049.1"/>
    <property type="molecule type" value="Genomic_DNA"/>
</dbReference>
<gene>
    <name evidence="1" type="ORF">CLUMA_CG013337</name>
</gene>